<evidence type="ECO:0000313" key="3">
    <source>
        <dbReference type="Proteomes" id="UP000027138"/>
    </source>
</evidence>
<evidence type="ECO:0000256" key="1">
    <source>
        <dbReference type="SAM" id="SignalP"/>
    </source>
</evidence>
<reference evidence="2 3" key="1">
    <citation type="journal article" date="2014" name="PLoS ONE">
        <title>Global Analysis of Gene Expression Profiles in Physic Nut (Jatropha curcas L.) Seedlings Exposed to Salt Stress.</title>
        <authorList>
            <person name="Zhang L."/>
            <person name="Zhang C."/>
            <person name="Wu P."/>
            <person name="Chen Y."/>
            <person name="Li M."/>
            <person name="Jiang H."/>
            <person name="Wu G."/>
        </authorList>
    </citation>
    <scope>NUCLEOTIDE SEQUENCE [LARGE SCALE GENOMIC DNA]</scope>
    <source>
        <strain evidence="3">cv. GZQX0401</strain>
        <tissue evidence="2">Young leaves</tissue>
    </source>
</reference>
<sequence length="128" mass="14090">MEGTSVQRAIMVILVVVVSTMLLQVQAQENTSPPVPGLPGLPSSPDAPPAALDCPTQCALKCMEKRNFFFRLICMQICKIGCKIGISESEYNCTVDCAHSMPFSSFNYDENEVEAHVNSCHQKCMKPY</sequence>
<evidence type="ECO:0000313" key="2">
    <source>
        <dbReference type="EMBL" id="KDP36618.1"/>
    </source>
</evidence>
<organism evidence="2 3">
    <name type="scientific">Jatropha curcas</name>
    <name type="common">Barbados nut</name>
    <dbReference type="NCBI Taxonomy" id="180498"/>
    <lineage>
        <taxon>Eukaryota</taxon>
        <taxon>Viridiplantae</taxon>
        <taxon>Streptophyta</taxon>
        <taxon>Embryophyta</taxon>
        <taxon>Tracheophyta</taxon>
        <taxon>Spermatophyta</taxon>
        <taxon>Magnoliopsida</taxon>
        <taxon>eudicotyledons</taxon>
        <taxon>Gunneridae</taxon>
        <taxon>Pentapetalae</taxon>
        <taxon>rosids</taxon>
        <taxon>fabids</taxon>
        <taxon>Malpighiales</taxon>
        <taxon>Euphorbiaceae</taxon>
        <taxon>Crotonoideae</taxon>
        <taxon>Jatropheae</taxon>
        <taxon>Jatropha</taxon>
    </lineage>
</organism>
<dbReference type="EMBL" id="KK914426">
    <property type="protein sequence ID" value="KDP36618.1"/>
    <property type="molecule type" value="Genomic_DNA"/>
</dbReference>
<keyword evidence="3" id="KW-1185">Reference proteome</keyword>
<feature type="signal peptide" evidence="1">
    <location>
        <begin position="1"/>
        <end position="27"/>
    </location>
</feature>
<dbReference type="Proteomes" id="UP000027138">
    <property type="component" value="Unassembled WGS sequence"/>
</dbReference>
<keyword evidence="1" id="KW-0732">Signal</keyword>
<feature type="chain" id="PRO_5001639714" evidence="1">
    <location>
        <begin position="28"/>
        <end position="128"/>
    </location>
</feature>
<dbReference type="PANTHER" id="PTHR36312">
    <property type="entry name" value="THIONIN-LIKE PROTEIN 1"/>
    <property type="match status" value="1"/>
</dbReference>
<dbReference type="InterPro" id="IPR038975">
    <property type="entry name" value="THNL"/>
</dbReference>
<gene>
    <name evidence="2" type="ORF">JCGZ_08434</name>
</gene>
<accession>A0A067KNN7</accession>
<name>A0A067KNN7_JATCU</name>
<dbReference type="AlphaFoldDB" id="A0A067KNN7"/>
<proteinExistence type="predicted"/>
<protein>
    <submittedName>
        <fullName evidence="2">Uncharacterized protein</fullName>
    </submittedName>
</protein>
<dbReference type="PANTHER" id="PTHR36312:SF1">
    <property type="entry name" value="OS01G0594500 PROTEIN"/>
    <property type="match status" value="1"/>
</dbReference>